<evidence type="ECO:0000256" key="3">
    <source>
        <dbReference type="ARBA" id="ARBA00012700"/>
    </source>
</evidence>
<evidence type="ECO:0000256" key="10">
    <source>
        <dbReference type="ARBA" id="ARBA00041392"/>
    </source>
</evidence>
<accession>A0A8H8U6V8</accession>
<dbReference type="SUPFAM" id="SSF48439">
    <property type="entry name" value="Protein prenylyltransferase"/>
    <property type="match status" value="1"/>
</dbReference>
<comment type="caution">
    <text evidence="16">The sequence shown here is derived from an EMBL/GenBank/DDBJ whole genome shotgun (WGS) entry which is preliminary data.</text>
</comment>
<feature type="region of interest" description="Disordered" evidence="15">
    <location>
        <begin position="1"/>
        <end position="25"/>
    </location>
</feature>
<keyword evidence="8" id="KW-0460">Magnesium</keyword>
<gene>
    <name evidence="16" type="primary">cwp1</name>
    <name evidence="16" type="ORF">LOCC1_G008432</name>
</gene>
<evidence type="ECO:0000256" key="7">
    <source>
        <dbReference type="ARBA" id="ARBA00022737"/>
    </source>
</evidence>
<feature type="compositionally biased region" description="Low complexity" evidence="15">
    <location>
        <begin position="1"/>
        <end position="15"/>
    </location>
</feature>
<keyword evidence="17" id="KW-1185">Reference proteome</keyword>
<dbReference type="Pfam" id="PF01239">
    <property type="entry name" value="PPTA"/>
    <property type="match status" value="4"/>
</dbReference>
<evidence type="ECO:0000256" key="8">
    <source>
        <dbReference type="ARBA" id="ARBA00022842"/>
    </source>
</evidence>
<evidence type="ECO:0000256" key="5">
    <source>
        <dbReference type="ARBA" id="ARBA00022602"/>
    </source>
</evidence>
<keyword evidence="14" id="KW-0175">Coiled coil</keyword>
<evidence type="ECO:0000256" key="6">
    <source>
        <dbReference type="ARBA" id="ARBA00022679"/>
    </source>
</evidence>
<keyword evidence="5" id="KW-0637">Prenyltransferase</keyword>
<dbReference type="EMBL" id="QGMI01001355">
    <property type="protein sequence ID" value="TVY33595.1"/>
    <property type="molecule type" value="Genomic_DNA"/>
</dbReference>
<dbReference type="PROSITE" id="PS51147">
    <property type="entry name" value="PFTA"/>
    <property type="match status" value="4"/>
</dbReference>
<proteinExistence type="inferred from homology"/>
<evidence type="ECO:0000313" key="16">
    <source>
        <dbReference type="EMBL" id="TVY33595.1"/>
    </source>
</evidence>
<evidence type="ECO:0000256" key="9">
    <source>
        <dbReference type="ARBA" id="ARBA00040965"/>
    </source>
</evidence>
<dbReference type="GO" id="GO:0004662">
    <property type="term" value="F:CAAX-protein geranylgeranyltransferase activity"/>
    <property type="evidence" value="ECO:0007669"/>
    <property type="project" value="UniProtKB-EC"/>
</dbReference>
<comment type="similarity">
    <text evidence="2">Belongs to the protein prenyltransferase subunit alpha family.</text>
</comment>
<dbReference type="GO" id="GO:0005965">
    <property type="term" value="C:protein farnesyltransferase complex"/>
    <property type="evidence" value="ECO:0007669"/>
    <property type="project" value="TreeGrafter"/>
</dbReference>
<dbReference type="Proteomes" id="UP000443090">
    <property type="component" value="Unassembled WGS sequence"/>
</dbReference>
<dbReference type="EC" id="2.5.1.59" evidence="3"/>
<dbReference type="InterPro" id="IPR002088">
    <property type="entry name" value="Prenyl_trans_a"/>
</dbReference>
<evidence type="ECO:0000256" key="13">
    <source>
        <dbReference type="ARBA" id="ARBA00043219"/>
    </source>
</evidence>
<dbReference type="PANTHER" id="PTHR11129:SF1">
    <property type="entry name" value="PROTEIN FARNESYLTRANSFERASE_GERANYLGERANYLTRANSFERASE TYPE-1 SUBUNIT ALPHA"/>
    <property type="match status" value="1"/>
</dbReference>
<dbReference type="Gene3D" id="1.25.40.120">
    <property type="entry name" value="Protein prenylyltransferase"/>
    <property type="match status" value="1"/>
</dbReference>
<dbReference type="AlphaFoldDB" id="A0A8H8U6V8"/>
<evidence type="ECO:0000256" key="11">
    <source>
        <dbReference type="ARBA" id="ARBA00042436"/>
    </source>
</evidence>
<dbReference type="EC" id="2.5.1.58" evidence="4"/>
<feature type="non-terminal residue" evidence="16">
    <location>
        <position position="459"/>
    </location>
</feature>
<feature type="coiled-coil region" evidence="14">
    <location>
        <begin position="120"/>
        <end position="147"/>
    </location>
</feature>
<organism evidence="16 17">
    <name type="scientific">Lachnellula occidentalis</name>
    <dbReference type="NCBI Taxonomy" id="215460"/>
    <lineage>
        <taxon>Eukaryota</taxon>
        <taxon>Fungi</taxon>
        <taxon>Dikarya</taxon>
        <taxon>Ascomycota</taxon>
        <taxon>Pezizomycotina</taxon>
        <taxon>Leotiomycetes</taxon>
        <taxon>Helotiales</taxon>
        <taxon>Lachnaceae</taxon>
        <taxon>Lachnellula</taxon>
    </lineage>
</organism>
<evidence type="ECO:0000256" key="12">
    <source>
        <dbReference type="ARBA" id="ARBA00043086"/>
    </source>
</evidence>
<evidence type="ECO:0000256" key="4">
    <source>
        <dbReference type="ARBA" id="ARBA00012702"/>
    </source>
</evidence>
<dbReference type="GO" id="GO:0004660">
    <property type="term" value="F:protein farnesyltransferase activity"/>
    <property type="evidence" value="ECO:0007669"/>
    <property type="project" value="UniProtKB-EC"/>
</dbReference>
<keyword evidence="6 16" id="KW-0808">Transferase</keyword>
<evidence type="ECO:0000256" key="2">
    <source>
        <dbReference type="ARBA" id="ARBA00006734"/>
    </source>
</evidence>
<protein>
    <recommendedName>
        <fullName evidence="9">Protein farnesyltransferase/geranylgeranyltransferase type-1 subunit alpha</fullName>
        <ecNumber evidence="4">2.5.1.58</ecNumber>
        <ecNumber evidence="3">2.5.1.59</ecNumber>
    </recommendedName>
    <alternativeName>
        <fullName evidence="12">CAAX farnesyltransferase subunit alpha</fullName>
    </alternativeName>
    <alternativeName>
        <fullName evidence="11">FTase-alpha</fullName>
    </alternativeName>
    <alternativeName>
        <fullName evidence="10">Ras proteins prenyltransferase subunit alpha</fullName>
    </alternativeName>
    <alternativeName>
        <fullName evidence="13">Type I protein geranyl-geranyltransferase subunit alpha</fullName>
    </alternativeName>
</protein>
<keyword evidence="7" id="KW-0677">Repeat</keyword>
<evidence type="ECO:0000313" key="17">
    <source>
        <dbReference type="Proteomes" id="UP000443090"/>
    </source>
</evidence>
<evidence type="ECO:0000256" key="1">
    <source>
        <dbReference type="ARBA" id="ARBA00001946"/>
    </source>
</evidence>
<dbReference type="OrthoDB" id="272289at2759"/>
<reference evidence="16 17" key="1">
    <citation type="submission" date="2018-05" db="EMBL/GenBank/DDBJ databases">
        <title>Genome sequencing and assembly of the regulated plant pathogen Lachnellula willkommii and related sister species for the development of diagnostic species identification markers.</title>
        <authorList>
            <person name="Giroux E."/>
            <person name="Bilodeau G."/>
        </authorList>
    </citation>
    <scope>NUCLEOTIDE SEQUENCE [LARGE SCALE GENOMIC DNA]</scope>
    <source>
        <strain evidence="16 17">CBS 160.35</strain>
    </source>
</reference>
<dbReference type="GO" id="GO:0005953">
    <property type="term" value="C:CAAX-protein geranylgeranyltransferase complex"/>
    <property type="evidence" value="ECO:0007669"/>
    <property type="project" value="TreeGrafter"/>
</dbReference>
<evidence type="ECO:0000256" key="15">
    <source>
        <dbReference type="SAM" id="MobiDB-lite"/>
    </source>
</evidence>
<evidence type="ECO:0000256" key="14">
    <source>
        <dbReference type="SAM" id="Coils"/>
    </source>
</evidence>
<comment type="cofactor">
    <cofactor evidence="1">
        <name>Mg(2+)</name>
        <dbReference type="ChEBI" id="CHEBI:18420"/>
    </cofactor>
</comment>
<sequence>MAPKASKPPKAQPKATEPPEEYPSISALHQDLYQSSRPFLTLVQTKGLSSLTPTEKSAYANSRFLETGVWKTWPSPQQKEFWVAVEKQNIPISLPQPGNLGKDSKGQELGTYTVEEYAQYRKRERQLRELRRESVRFRDRREKIQEGEAFGGALEDEKNRRKLIGLLQGKRMGLYEGNPEWDDVVPIPQDDGEGALAQIAYTDEYAEAMGYLRAIMAAKEHSPRVLTLTEHIISLNPAHYTVWLYRASTLLSLQSSLTEELEWVNEVGLENQKNYQIWHHRQLLIDHLVPTLSPEAIKSLEESERDFMTQMFEEDDMFNETELRSIEDLLQKDVRNNSAWSHRFFVVFSDPKYATQGSKATEYDPKIPDGVLEREIEFGKAATFEAPQNQSPWNYLRGVLRKGGRKLGSLECFAAEFVKIGEGEEEDVRSSHALDFLADVWTEKGENIKADKALRLLGD</sequence>
<dbReference type="PANTHER" id="PTHR11129">
    <property type="entry name" value="PROTEIN FARNESYLTRANSFERASE ALPHA SUBUNIT/RAB GERANYLGERANYL TRANSFERASE ALPHA SUBUNIT"/>
    <property type="match status" value="1"/>
</dbReference>
<name>A0A8H8U6V8_9HELO</name>